<keyword evidence="3 9" id="KW-0812">Transmembrane</keyword>
<protein>
    <submittedName>
        <fullName evidence="11">Alkylglycerol monooxygenase</fullName>
    </submittedName>
</protein>
<keyword evidence="7" id="KW-0408">Iron</keyword>
<reference evidence="11" key="1">
    <citation type="submission" date="2020-07" db="EMBL/GenBank/DDBJ databases">
        <title>Multicomponent nature underlies the extraordinary mechanical properties of spider dragline silk.</title>
        <authorList>
            <person name="Kono N."/>
            <person name="Nakamura H."/>
            <person name="Mori M."/>
            <person name="Yoshida Y."/>
            <person name="Ohtoshi R."/>
            <person name="Malay A.D."/>
            <person name="Moran D.A.P."/>
            <person name="Tomita M."/>
            <person name="Numata K."/>
            <person name="Arakawa K."/>
        </authorList>
    </citation>
    <scope>NUCLEOTIDE SEQUENCE</scope>
</reference>
<evidence type="ECO:0000313" key="11">
    <source>
        <dbReference type="EMBL" id="GFR24505.1"/>
    </source>
</evidence>
<dbReference type="Pfam" id="PF24858">
    <property type="entry name" value="AGMP_C"/>
    <property type="match status" value="1"/>
</dbReference>
<evidence type="ECO:0000256" key="4">
    <source>
        <dbReference type="ARBA" id="ARBA00022824"/>
    </source>
</evidence>
<dbReference type="PANTHER" id="PTHR21624:SF1">
    <property type="entry name" value="ALKYLGLYCEROL MONOOXYGENASE"/>
    <property type="match status" value="1"/>
</dbReference>
<keyword evidence="5 9" id="KW-1133">Transmembrane helix</keyword>
<feature type="transmembrane region" description="Helical" evidence="9">
    <location>
        <begin position="85"/>
        <end position="106"/>
    </location>
</feature>
<accession>A0A8X6LWE7</accession>
<feature type="transmembrane region" description="Helical" evidence="9">
    <location>
        <begin position="177"/>
        <end position="206"/>
    </location>
</feature>
<evidence type="ECO:0000256" key="7">
    <source>
        <dbReference type="ARBA" id="ARBA00023004"/>
    </source>
</evidence>
<evidence type="ECO:0000256" key="3">
    <source>
        <dbReference type="ARBA" id="ARBA00022692"/>
    </source>
</evidence>
<evidence type="ECO:0000259" key="10">
    <source>
        <dbReference type="Pfam" id="PF24858"/>
    </source>
</evidence>
<keyword evidence="12" id="KW-1185">Reference proteome</keyword>
<keyword evidence="4" id="KW-0256">Endoplasmic reticulum</keyword>
<keyword evidence="8 9" id="KW-0472">Membrane</keyword>
<keyword evidence="11" id="KW-0503">Monooxygenase</keyword>
<comment type="caution">
    <text evidence="11">The sequence shown here is derived from an EMBL/GenBank/DDBJ whole genome shotgun (WGS) entry which is preliminary data.</text>
</comment>
<proteinExistence type="predicted"/>
<dbReference type="InterPro" id="IPR051689">
    <property type="entry name" value="Sterol_desaturase/TMEM195"/>
</dbReference>
<evidence type="ECO:0000256" key="8">
    <source>
        <dbReference type="ARBA" id="ARBA00023136"/>
    </source>
</evidence>
<evidence type="ECO:0000313" key="12">
    <source>
        <dbReference type="Proteomes" id="UP000887116"/>
    </source>
</evidence>
<name>A0A8X6LWE7_TRICU</name>
<evidence type="ECO:0000256" key="9">
    <source>
        <dbReference type="SAM" id="Phobius"/>
    </source>
</evidence>
<feature type="domain" description="Alkylglycerol monooxygenase C-terminal" evidence="10">
    <location>
        <begin position="91"/>
        <end position="161"/>
    </location>
</feature>
<dbReference type="GO" id="GO:0006643">
    <property type="term" value="P:membrane lipid metabolic process"/>
    <property type="evidence" value="ECO:0007669"/>
    <property type="project" value="TreeGrafter"/>
</dbReference>
<dbReference type="GO" id="GO:0050479">
    <property type="term" value="F:glyceryl-ether monooxygenase activity"/>
    <property type="evidence" value="ECO:0007669"/>
    <property type="project" value="TreeGrafter"/>
</dbReference>
<dbReference type="EMBL" id="BMAO01038378">
    <property type="protein sequence ID" value="GFR24505.1"/>
    <property type="molecule type" value="Genomic_DNA"/>
</dbReference>
<evidence type="ECO:0000256" key="2">
    <source>
        <dbReference type="ARBA" id="ARBA00004477"/>
    </source>
</evidence>
<dbReference type="PANTHER" id="PTHR21624">
    <property type="entry name" value="STEROL DESATURASE-RELATED PROTEIN"/>
    <property type="match status" value="1"/>
</dbReference>
<gene>
    <name evidence="11" type="primary">agmo</name>
    <name evidence="11" type="ORF">TNCT_271811</name>
</gene>
<evidence type="ECO:0000256" key="6">
    <source>
        <dbReference type="ARBA" id="ARBA00023002"/>
    </source>
</evidence>
<feature type="transmembrane region" description="Helical" evidence="9">
    <location>
        <begin position="150"/>
        <end position="171"/>
    </location>
</feature>
<dbReference type="InterPro" id="IPR056853">
    <property type="entry name" value="AGMP_C"/>
</dbReference>
<dbReference type="OrthoDB" id="6354873at2759"/>
<dbReference type="AlphaFoldDB" id="A0A8X6LWE7"/>
<organism evidence="11 12">
    <name type="scientific">Trichonephila clavata</name>
    <name type="common">Joro spider</name>
    <name type="synonym">Nephila clavata</name>
    <dbReference type="NCBI Taxonomy" id="2740835"/>
    <lineage>
        <taxon>Eukaryota</taxon>
        <taxon>Metazoa</taxon>
        <taxon>Ecdysozoa</taxon>
        <taxon>Arthropoda</taxon>
        <taxon>Chelicerata</taxon>
        <taxon>Arachnida</taxon>
        <taxon>Araneae</taxon>
        <taxon>Araneomorphae</taxon>
        <taxon>Entelegynae</taxon>
        <taxon>Araneoidea</taxon>
        <taxon>Nephilidae</taxon>
        <taxon>Trichonephila</taxon>
    </lineage>
</organism>
<keyword evidence="6" id="KW-0560">Oxidoreductase</keyword>
<sequence length="212" mass="24845">MFGTFEAEKEQVVYGTVSPINTFESLNIQFGDTVNLLKRAWSAKGWSNKLSILFKGPNWSPGKPWCGYIEDIPEVQYPVKKYDPYLPFGSTVYAVCHLIHVPLTYMELHKYQHLMSPMAFYGVAAYLIFTLVCVGCFLERRSYVPWMELLRCLLYIIVDYYFFSWPMFSIFSIGHHMIFLIIIRCLFLISGIIWLNNFYNVCIIYINSKKLD</sequence>
<dbReference type="GO" id="GO:0005789">
    <property type="term" value="C:endoplasmic reticulum membrane"/>
    <property type="evidence" value="ECO:0007669"/>
    <property type="project" value="UniProtKB-SubCell"/>
</dbReference>
<evidence type="ECO:0000256" key="5">
    <source>
        <dbReference type="ARBA" id="ARBA00022989"/>
    </source>
</evidence>
<comment type="subcellular location">
    <subcellularLocation>
        <location evidence="2">Endoplasmic reticulum membrane</location>
        <topology evidence="2">Multi-pass membrane protein</topology>
    </subcellularLocation>
</comment>
<evidence type="ECO:0000256" key="1">
    <source>
        <dbReference type="ARBA" id="ARBA00001962"/>
    </source>
</evidence>
<dbReference type="Proteomes" id="UP000887116">
    <property type="component" value="Unassembled WGS sequence"/>
</dbReference>
<feature type="transmembrane region" description="Helical" evidence="9">
    <location>
        <begin position="118"/>
        <end position="138"/>
    </location>
</feature>
<comment type="cofactor">
    <cofactor evidence="1">
        <name>Fe cation</name>
        <dbReference type="ChEBI" id="CHEBI:24875"/>
    </cofactor>
</comment>